<dbReference type="FunFam" id="3.30.460.10:FF:000001">
    <property type="entry name" value="GTP pyrophosphokinase RelA"/>
    <property type="match status" value="1"/>
</dbReference>
<dbReference type="InterPro" id="IPR006674">
    <property type="entry name" value="HD_domain"/>
</dbReference>
<dbReference type="SUPFAM" id="SSF109604">
    <property type="entry name" value="HD-domain/PDEase-like"/>
    <property type="match status" value="1"/>
</dbReference>
<dbReference type="GO" id="GO:0015969">
    <property type="term" value="P:guanosine tetraphosphate metabolic process"/>
    <property type="evidence" value="ECO:0007669"/>
    <property type="project" value="InterPro"/>
</dbReference>
<dbReference type="Gene3D" id="3.30.460.10">
    <property type="entry name" value="Beta Polymerase, domain 2"/>
    <property type="match status" value="1"/>
</dbReference>
<dbReference type="Pfam" id="PF04607">
    <property type="entry name" value="RelA_SpoT"/>
    <property type="match status" value="1"/>
</dbReference>
<evidence type="ECO:0000313" key="3">
    <source>
        <dbReference type="EMBL" id="SVB72173.1"/>
    </source>
</evidence>
<reference evidence="3" key="1">
    <citation type="submission" date="2018-05" db="EMBL/GenBank/DDBJ databases">
        <authorList>
            <person name="Lanie J.A."/>
            <person name="Ng W.-L."/>
            <person name="Kazmierczak K.M."/>
            <person name="Andrzejewski T.M."/>
            <person name="Davidsen T.M."/>
            <person name="Wayne K.J."/>
            <person name="Tettelin H."/>
            <person name="Glass J.I."/>
            <person name="Rusch D."/>
            <person name="Podicherti R."/>
            <person name="Tsui H.-C.T."/>
            <person name="Winkler M.E."/>
        </authorList>
    </citation>
    <scope>NUCLEOTIDE SEQUENCE</scope>
</reference>
<dbReference type="InterPro" id="IPR003607">
    <property type="entry name" value="HD/PDEase_dom"/>
</dbReference>
<protein>
    <recommendedName>
        <fullName evidence="2">HD domain-containing protein</fullName>
    </recommendedName>
</protein>
<dbReference type="Gene3D" id="1.10.3210.10">
    <property type="entry name" value="Hypothetical protein af1432"/>
    <property type="match status" value="1"/>
</dbReference>
<dbReference type="FunFam" id="1.10.3210.10:FF:000001">
    <property type="entry name" value="GTP pyrophosphokinase RelA"/>
    <property type="match status" value="1"/>
</dbReference>
<dbReference type="CDD" id="cd05399">
    <property type="entry name" value="NT_Rel-Spo_like"/>
    <property type="match status" value="1"/>
</dbReference>
<feature type="non-terminal residue" evidence="3">
    <location>
        <position position="344"/>
    </location>
</feature>
<dbReference type="SUPFAM" id="SSF81301">
    <property type="entry name" value="Nucleotidyltransferase"/>
    <property type="match status" value="1"/>
</dbReference>
<evidence type="ECO:0000259" key="2">
    <source>
        <dbReference type="PROSITE" id="PS51831"/>
    </source>
</evidence>
<dbReference type="SMART" id="SM00954">
    <property type="entry name" value="RelA_SpoT"/>
    <property type="match status" value="1"/>
</dbReference>
<dbReference type="GO" id="GO:0008728">
    <property type="term" value="F:GTP diphosphokinase activity"/>
    <property type="evidence" value="ECO:0007669"/>
    <property type="project" value="TreeGrafter"/>
</dbReference>
<accession>A0A382GC58</accession>
<dbReference type="GO" id="GO:0005886">
    <property type="term" value="C:plasma membrane"/>
    <property type="evidence" value="ECO:0007669"/>
    <property type="project" value="TreeGrafter"/>
</dbReference>
<dbReference type="AlphaFoldDB" id="A0A382GC58"/>
<dbReference type="InterPro" id="IPR043519">
    <property type="entry name" value="NT_sf"/>
</dbReference>
<dbReference type="GO" id="GO:0042594">
    <property type="term" value="P:response to starvation"/>
    <property type="evidence" value="ECO:0007669"/>
    <property type="project" value="TreeGrafter"/>
</dbReference>
<dbReference type="PANTHER" id="PTHR21262:SF36">
    <property type="entry name" value="BIFUNCTIONAL (P)PPGPP SYNTHASE_HYDROLASE SPOT"/>
    <property type="match status" value="1"/>
</dbReference>
<dbReference type="PANTHER" id="PTHR21262">
    <property type="entry name" value="GUANOSINE-3',5'-BIS DIPHOSPHATE 3'-PYROPHOSPHOHYDROLASE"/>
    <property type="match status" value="1"/>
</dbReference>
<dbReference type="SMART" id="SM00471">
    <property type="entry name" value="HDc"/>
    <property type="match status" value="1"/>
</dbReference>
<name>A0A382GC58_9ZZZZ</name>
<dbReference type="InterPro" id="IPR007685">
    <property type="entry name" value="RelA_SpoT"/>
</dbReference>
<dbReference type="EMBL" id="UINC01054450">
    <property type="protein sequence ID" value="SVB72173.1"/>
    <property type="molecule type" value="Genomic_DNA"/>
</dbReference>
<gene>
    <name evidence="3" type="ORF">METZ01_LOCUS225027</name>
</gene>
<organism evidence="3">
    <name type="scientific">marine metagenome</name>
    <dbReference type="NCBI Taxonomy" id="408172"/>
    <lineage>
        <taxon>unclassified sequences</taxon>
        <taxon>metagenomes</taxon>
        <taxon>ecological metagenomes</taxon>
    </lineage>
</organism>
<dbReference type="PROSITE" id="PS51831">
    <property type="entry name" value="HD"/>
    <property type="match status" value="1"/>
</dbReference>
<sequence>MLKSEELINKVKSYNKFLNPETLTKAYEFALKAHRTQKRDEGVPYIIHPVAVADILSDLKLDSATIATGLLHDTIEDTHATYDTIKEEFGQEVADLVDGVTKISQFQKKAGENSKAENFRKLILATSKDIRVLLVKIADRLHNMRTITFVKDKEKQIRKAKETMEIYSPLADRMGMNRIRDELEDLSFQVLNNEARELIKKRLDEIKENRTSSFKTISFEFSDLLNQNKINAKIIGREKTPFSIWRKVQKKRVSLEQITDIMGFRIILDNVEDCYKALGLFHSKWHCIPGKFKDYISSPKINKYQSLHTAIIGPTKRPIEIQIRTMPMHEFAEIGVASHWKYKS</sequence>
<dbReference type="GO" id="GO:0008893">
    <property type="term" value="F:guanosine-3',5'-bis(diphosphate) 3'-diphosphatase activity"/>
    <property type="evidence" value="ECO:0007669"/>
    <property type="project" value="TreeGrafter"/>
</dbReference>
<feature type="domain" description="HD" evidence="2">
    <location>
        <begin position="45"/>
        <end position="144"/>
    </location>
</feature>
<dbReference type="Pfam" id="PF13328">
    <property type="entry name" value="HD_4"/>
    <property type="match status" value="1"/>
</dbReference>
<comment type="similarity">
    <text evidence="1">Belongs to the RelA/SpoT family.</text>
</comment>
<dbReference type="CDD" id="cd00077">
    <property type="entry name" value="HDc"/>
    <property type="match status" value="1"/>
</dbReference>
<proteinExistence type="inferred from homology"/>
<evidence type="ECO:0000256" key="1">
    <source>
        <dbReference type="ARBA" id="ARBA00007476"/>
    </source>
</evidence>